<evidence type="ECO:0000313" key="4">
    <source>
        <dbReference type="Proteomes" id="UP000076154"/>
    </source>
</evidence>
<keyword evidence="2" id="KW-0472">Membrane</keyword>
<dbReference type="AlphaFoldDB" id="A0A369JKY9"/>
<accession>A0A369JKY9</accession>
<feature type="region of interest" description="Disordered" evidence="1">
    <location>
        <begin position="245"/>
        <end position="287"/>
    </location>
</feature>
<evidence type="ECO:0000256" key="2">
    <source>
        <dbReference type="SAM" id="Phobius"/>
    </source>
</evidence>
<feature type="region of interest" description="Disordered" evidence="1">
    <location>
        <begin position="203"/>
        <end position="230"/>
    </location>
</feature>
<keyword evidence="2" id="KW-1133">Transmembrane helix</keyword>
<feature type="compositionally biased region" description="Low complexity" evidence="1">
    <location>
        <begin position="220"/>
        <end position="230"/>
    </location>
</feature>
<gene>
    <name evidence="3" type="ORF">Hypma_010349</name>
</gene>
<proteinExistence type="predicted"/>
<keyword evidence="4" id="KW-1185">Reference proteome</keyword>
<protein>
    <recommendedName>
        <fullName evidence="5">Mid2 domain-containing protein</fullName>
    </recommendedName>
</protein>
<dbReference type="InParanoid" id="A0A369JKY9"/>
<keyword evidence="2" id="KW-0812">Transmembrane</keyword>
<feature type="transmembrane region" description="Helical" evidence="2">
    <location>
        <begin position="146"/>
        <end position="171"/>
    </location>
</feature>
<organism evidence="3 4">
    <name type="scientific">Hypsizygus marmoreus</name>
    <name type="common">White beech mushroom</name>
    <name type="synonym">Agaricus marmoreus</name>
    <dbReference type="NCBI Taxonomy" id="39966"/>
    <lineage>
        <taxon>Eukaryota</taxon>
        <taxon>Fungi</taxon>
        <taxon>Dikarya</taxon>
        <taxon>Basidiomycota</taxon>
        <taxon>Agaricomycotina</taxon>
        <taxon>Agaricomycetes</taxon>
        <taxon>Agaricomycetidae</taxon>
        <taxon>Agaricales</taxon>
        <taxon>Tricholomatineae</taxon>
        <taxon>Lyophyllaceae</taxon>
        <taxon>Hypsizygus</taxon>
    </lineage>
</organism>
<comment type="caution">
    <text evidence="3">The sequence shown here is derived from an EMBL/GenBank/DDBJ whole genome shotgun (WGS) entry which is preliminary data.</text>
</comment>
<reference evidence="3" key="1">
    <citation type="submission" date="2018-04" db="EMBL/GenBank/DDBJ databases">
        <title>Whole genome sequencing of Hypsizygus marmoreus.</title>
        <authorList>
            <person name="Choi I.-G."/>
            <person name="Min B."/>
            <person name="Kim J.-G."/>
            <person name="Kim S."/>
            <person name="Oh Y.-L."/>
            <person name="Kong W.-S."/>
            <person name="Park H."/>
            <person name="Jeong J."/>
            <person name="Song E.-S."/>
        </authorList>
    </citation>
    <scope>NUCLEOTIDE SEQUENCE [LARGE SCALE GENOMIC DNA]</scope>
    <source>
        <strain evidence="3">51987-8</strain>
    </source>
</reference>
<evidence type="ECO:0000313" key="3">
    <source>
        <dbReference type="EMBL" id="RDB22859.1"/>
    </source>
</evidence>
<evidence type="ECO:0000256" key="1">
    <source>
        <dbReference type="SAM" id="MobiDB-lite"/>
    </source>
</evidence>
<dbReference type="STRING" id="39966.A0A369JKY9"/>
<feature type="region of interest" description="Disordered" evidence="1">
    <location>
        <begin position="45"/>
        <end position="111"/>
    </location>
</feature>
<sequence length="324" mass="33820">MHMIRNVNGHVKRQGLIPDILTGVLGTGLPTPTLSLPSQLPTIIPIPKPSNSATSLTPSDLSTSGTSTSTSSESSASSSSSSSTTSSTESTTETPTPTTPTPTPLVYETTSGGQVHTVTTIVDAAPSATNNLTASPAPKSFLQNKVLSGVVFTLISIIGLAILLSILAFVLRRRRNNRLMKDAISFDPSSTIDSDHYYGAEKVRQSTARQSFSPRSSNEHGYGSSHGAAGAGQRVGSAFAANNPQFEHAAPQPPLRALGPYDSGRANGGGLPNVTNPEPINWGPSLTPFTAPLPMAFGQQDIQHEALADGRAQSQNRILKVANE</sequence>
<name>A0A369JKY9_HYPMA</name>
<feature type="compositionally biased region" description="Polar residues" evidence="1">
    <location>
        <begin position="205"/>
        <end position="216"/>
    </location>
</feature>
<dbReference type="OrthoDB" id="2693038at2759"/>
<dbReference type="EMBL" id="LUEZ02000049">
    <property type="protein sequence ID" value="RDB22859.1"/>
    <property type="molecule type" value="Genomic_DNA"/>
</dbReference>
<dbReference type="NCBIfam" id="TIGR01167">
    <property type="entry name" value="LPXTG_anchor"/>
    <property type="match status" value="1"/>
</dbReference>
<feature type="compositionally biased region" description="Low complexity" evidence="1">
    <location>
        <begin position="52"/>
        <end position="96"/>
    </location>
</feature>
<evidence type="ECO:0008006" key="5">
    <source>
        <dbReference type="Google" id="ProtNLM"/>
    </source>
</evidence>
<dbReference type="Proteomes" id="UP000076154">
    <property type="component" value="Unassembled WGS sequence"/>
</dbReference>